<feature type="region of interest" description="Disordered" evidence="1">
    <location>
        <begin position="203"/>
        <end position="232"/>
    </location>
</feature>
<dbReference type="AlphaFoldDB" id="A0AA39G8Y8"/>
<gene>
    <name evidence="2" type="ORF">NLU13_8799</name>
</gene>
<feature type="region of interest" description="Disordered" evidence="1">
    <location>
        <begin position="522"/>
        <end position="546"/>
    </location>
</feature>
<comment type="caution">
    <text evidence="2">The sequence shown here is derived from an EMBL/GenBank/DDBJ whole genome shotgun (WGS) entry which is preliminary data.</text>
</comment>
<feature type="region of interest" description="Disordered" evidence="1">
    <location>
        <begin position="266"/>
        <end position="510"/>
    </location>
</feature>
<name>A0AA39G8Y8_SARSR</name>
<feature type="compositionally biased region" description="Basic residues" evidence="1">
    <location>
        <begin position="277"/>
        <end position="286"/>
    </location>
</feature>
<feature type="compositionally biased region" description="Basic and acidic residues" evidence="1">
    <location>
        <begin position="115"/>
        <end position="125"/>
    </location>
</feature>
<feature type="region of interest" description="Disordered" evidence="1">
    <location>
        <begin position="1"/>
        <end position="22"/>
    </location>
</feature>
<organism evidence="2 3">
    <name type="scientific">Sarocladium strictum</name>
    <name type="common">Black bundle disease fungus</name>
    <name type="synonym">Acremonium strictum</name>
    <dbReference type="NCBI Taxonomy" id="5046"/>
    <lineage>
        <taxon>Eukaryota</taxon>
        <taxon>Fungi</taxon>
        <taxon>Dikarya</taxon>
        <taxon>Ascomycota</taxon>
        <taxon>Pezizomycotina</taxon>
        <taxon>Sordariomycetes</taxon>
        <taxon>Hypocreomycetidae</taxon>
        <taxon>Hypocreales</taxon>
        <taxon>Sarocladiaceae</taxon>
        <taxon>Sarocladium</taxon>
    </lineage>
</organism>
<evidence type="ECO:0000313" key="3">
    <source>
        <dbReference type="Proteomes" id="UP001175261"/>
    </source>
</evidence>
<feature type="region of interest" description="Disordered" evidence="1">
    <location>
        <begin position="146"/>
        <end position="189"/>
    </location>
</feature>
<accession>A0AA39G8Y8</accession>
<feature type="compositionally biased region" description="Basic and acidic residues" evidence="1">
    <location>
        <begin position="167"/>
        <end position="180"/>
    </location>
</feature>
<feature type="compositionally biased region" description="Basic and acidic residues" evidence="1">
    <location>
        <begin position="92"/>
        <end position="105"/>
    </location>
</feature>
<feature type="compositionally biased region" description="Low complexity" evidence="1">
    <location>
        <begin position="358"/>
        <end position="368"/>
    </location>
</feature>
<keyword evidence="3" id="KW-1185">Reference proteome</keyword>
<proteinExistence type="predicted"/>
<sequence length="546" mass="60703">MRADRSDPSVSLSLPPSTGDNETYTRLHITPFDPELLKIVLPNSIAHAARNVSFHSIETFPEKRYGFVDLPHMEAEKLKKKLNGATLKGTKVRIEKARPERRDQPDDTVPGVEEAETKKSTDGSKERKKRKREIDVLEGVKLQDRKVKRGWTETPEEANKKSKRTKGSKDKEKSKDGDKKLQRKRVKSKYTDEAECLLNTKVPPNALKNLTASESASKKRKKDKSRQVTIHEFEKTTKFPSFLKSTGPTDGAAVAVDFVEGKGWIDAEGKVVETVKPKVKPAKKQKAQATAPSLILPEHDSSSSEDTDDTSSSGTSSEDDDSSDGAEEANSPPAPSPTIPAQSTPTGLSNSDKARPMSSSSSRSLTIKIPPPITPSSTKVHPLEALYKRAKPEDAVTETPAQEQPFSFFDGGDDDEDVPATSQPAIPMTPFTRQDLEWRNVRSAAPTPDTAHPSRVRNFWANSNDEEQPSISQVATHDDAEDVGEEEEDDEPTGPAAGTSQDQKSEFQDWFWENRRELNKSWMKRRKVSAKEKRHRDNKARASRVF</sequence>
<feature type="compositionally biased region" description="Acidic residues" evidence="1">
    <location>
        <begin position="479"/>
        <end position="492"/>
    </location>
</feature>
<feature type="compositionally biased region" description="Polar residues" evidence="1">
    <location>
        <begin position="339"/>
        <end position="351"/>
    </location>
</feature>
<evidence type="ECO:0000256" key="1">
    <source>
        <dbReference type="SAM" id="MobiDB-lite"/>
    </source>
</evidence>
<dbReference type="Proteomes" id="UP001175261">
    <property type="component" value="Unassembled WGS sequence"/>
</dbReference>
<protein>
    <submittedName>
        <fullName evidence="2">Uncharacterized protein</fullName>
    </submittedName>
</protein>
<feature type="compositionally biased region" description="Acidic residues" evidence="1">
    <location>
        <begin position="317"/>
        <end position="327"/>
    </location>
</feature>
<feature type="region of interest" description="Disordered" evidence="1">
    <location>
        <begin position="89"/>
        <end position="132"/>
    </location>
</feature>
<reference evidence="2" key="1">
    <citation type="submission" date="2022-10" db="EMBL/GenBank/DDBJ databases">
        <title>Determination and structural analysis of whole genome sequence of Sarocladium strictum F4-1.</title>
        <authorList>
            <person name="Hu L."/>
            <person name="Jiang Y."/>
        </authorList>
    </citation>
    <scope>NUCLEOTIDE SEQUENCE</scope>
    <source>
        <strain evidence="2">F4-1</strain>
    </source>
</reference>
<feature type="compositionally biased region" description="Basic and acidic residues" evidence="1">
    <location>
        <begin position="266"/>
        <end position="276"/>
    </location>
</feature>
<feature type="compositionally biased region" description="Low complexity" evidence="1">
    <location>
        <begin position="8"/>
        <end position="17"/>
    </location>
</feature>
<evidence type="ECO:0000313" key="2">
    <source>
        <dbReference type="EMBL" id="KAK0382883.1"/>
    </source>
</evidence>
<dbReference type="EMBL" id="JAPDFR010000009">
    <property type="protein sequence ID" value="KAK0382883.1"/>
    <property type="molecule type" value="Genomic_DNA"/>
</dbReference>